<sequence length="749" mass="84080">VVTAAAERIAAEFGADIVRTSTDVEVRTAGVFQISFPERNGVAGSTPAVFLRLSEDGAGFLTATSSSLLYGGVVNLLKRLGDEAVNKYRDGRRMDVAFDWQRSLFDFVLTQEGRIHHGRDPAAYVEQLAARGFTHVEVNGLAESHGLEAGPPGEAYPMFYTYGPALDQFVSSKLNAGLYPKEWLAANLANLKANAALVVKFGLVPGLFCFEPRSVPEKFFEQYPMLRGARVDHPFRSFQPRYNMTITHPMVQAHYAEMVERLLIEVPELGFLSVWTNDSGAGFEYTKSLYVGRNGGPYLIREWNDDADIARVAGENVVQFLRGLRDAGRLRNAAFRVLTRMESFYGEHDTVWAGLGDGVGVESATLVGRGWEMPYKHPRYPESSGVNAGTVHQDRFDPRERELMADLEARGARADLYFAAGPHAMFSPLLGVPYPRLTGRRLQMLHANDVRNVAHLGGTPLPGIVPFDPNHEMVGAFQFNPELDIDRETERMAEREVGSELSPTLLSAWSAAEEAILAYPNAVPLYSMYGFVWYRLWARPFVPNIEAIPESERAYYQKFMCTTPHNPNNVDLSRDVLFQLTTLELCRKNLAHFDANVWTPIDRAIELLGRECRGMDKPSAGNVMYDQWIRLRALKCWFRTQRSVIAWVVGVHGFLEADEARDHGAMSEYRVLLRDMMLQEIANSKDLLELLASGVEFMATTDQQETPLIHGRNLDVLLNRRLTLMQAHLDDQPFIDSSYMQRKAAQAVD</sequence>
<reference evidence="1" key="1">
    <citation type="submission" date="2018-05" db="EMBL/GenBank/DDBJ databases">
        <authorList>
            <person name="Lanie J.A."/>
            <person name="Ng W.-L."/>
            <person name="Kazmierczak K.M."/>
            <person name="Andrzejewski T.M."/>
            <person name="Davidsen T.M."/>
            <person name="Wayne K.J."/>
            <person name="Tettelin H."/>
            <person name="Glass J.I."/>
            <person name="Rusch D."/>
            <person name="Podicherti R."/>
            <person name="Tsui H.-C.T."/>
            <person name="Winkler M.E."/>
        </authorList>
    </citation>
    <scope>NUCLEOTIDE SEQUENCE</scope>
</reference>
<feature type="non-terminal residue" evidence="1">
    <location>
        <position position="1"/>
    </location>
</feature>
<accession>A0A381QG00</accession>
<dbReference type="AlphaFoldDB" id="A0A381QG00"/>
<evidence type="ECO:0000313" key="1">
    <source>
        <dbReference type="EMBL" id="SUZ77824.1"/>
    </source>
</evidence>
<dbReference type="EMBL" id="UINC01001330">
    <property type="protein sequence ID" value="SUZ77824.1"/>
    <property type="molecule type" value="Genomic_DNA"/>
</dbReference>
<gene>
    <name evidence="1" type="ORF">METZ01_LOCUS30678</name>
</gene>
<organism evidence="1">
    <name type="scientific">marine metagenome</name>
    <dbReference type="NCBI Taxonomy" id="408172"/>
    <lineage>
        <taxon>unclassified sequences</taxon>
        <taxon>metagenomes</taxon>
        <taxon>ecological metagenomes</taxon>
    </lineage>
</organism>
<proteinExistence type="predicted"/>
<name>A0A381QG00_9ZZZZ</name>
<evidence type="ECO:0008006" key="2">
    <source>
        <dbReference type="Google" id="ProtNLM"/>
    </source>
</evidence>
<protein>
    <recommendedName>
        <fullName evidence="2">Beta-hexosaminidase bacterial type N-terminal domain-containing protein</fullName>
    </recommendedName>
</protein>